<protein>
    <submittedName>
        <fullName evidence="2">Phosphotransferase</fullName>
    </submittedName>
</protein>
<evidence type="ECO:0000313" key="2">
    <source>
        <dbReference type="EMBL" id="MBD2701542.1"/>
    </source>
</evidence>
<sequence>MIPENKHSAVSKALQTAFGVTEWDSIQQMTKGLSEALVFKLVIRSNPYLLRVVVRDDTRDKPIHYFGSMQAAAEAGIAPAIHYLSSDDGVSITDFIVEKPFSFTEAIPKMADIIRQVHELPKFSHRVNYVDVVDTFLQRLQATGILPESLINELLASYERIIKVYPRNDSENFVSCHNDLKPDNIIFDGDRPWLVDWEAAFLNDRYVDLAAMGNFIVRSEQDETDFLRSYFGQEATDYQRARFLFMSQIVHVFCFALCVLLSTGGKSISEKTVEEMEKLDFRDFHDQLWNCEISLESSEAKRQYAWVHLQQFLRNVQSKRFDESLAVLSQSSLAN</sequence>
<dbReference type="AlphaFoldDB" id="A0A926XVX8"/>
<gene>
    <name evidence="2" type="ORF">IC229_12900</name>
</gene>
<reference evidence="2" key="1">
    <citation type="submission" date="2020-09" db="EMBL/GenBank/DDBJ databases">
        <authorList>
            <person name="Kim M.K."/>
        </authorList>
    </citation>
    <scope>NUCLEOTIDE SEQUENCE</scope>
    <source>
        <strain evidence="2">BT702</strain>
    </source>
</reference>
<accession>A0A926XVX8</accession>
<evidence type="ECO:0000313" key="3">
    <source>
        <dbReference type="Proteomes" id="UP000598820"/>
    </source>
</evidence>
<dbReference type="InterPro" id="IPR011009">
    <property type="entry name" value="Kinase-like_dom_sf"/>
</dbReference>
<organism evidence="2 3">
    <name type="scientific">Spirosoma profusum</name>
    <dbReference type="NCBI Taxonomy" id="2771354"/>
    <lineage>
        <taxon>Bacteria</taxon>
        <taxon>Pseudomonadati</taxon>
        <taxon>Bacteroidota</taxon>
        <taxon>Cytophagia</taxon>
        <taxon>Cytophagales</taxon>
        <taxon>Cytophagaceae</taxon>
        <taxon>Spirosoma</taxon>
    </lineage>
</organism>
<proteinExistence type="predicted"/>
<keyword evidence="3" id="KW-1185">Reference proteome</keyword>
<evidence type="ECO:0000259" key="1">
    <source>
        <dbReference type="Pfam" id="PF01636"/>
    </source>
</evidence>
<name>A0A926XVX8_9BACT</name>
<dbReference type="RefSeq" id="WP_190887398.1">
    <property type="nucleotide sequence ID" value="NZ_JACWZY010000009.1"/>
</dbReference>
<dbReference type="InterPro" id="IPR002575">
    <property type="entry name" value="Aminoglycoside_PTrfase"/>
</dbReference>
<dbReference type="SUPFAM" id="SSF56112">
    <property type="entry name" value="Protein kinase-like (PK-like)"/>
    <property type="match status" value="1"/>
</dbReference>
<comment type="caution">
    <text evidence="2">The sequence shown here is derived from an EMBL/GenBank/DDBJ whole genome shotgun (WGS) entry which is preliminary data.</text>
</comment>
<dbReference type="PANTHER" id="PTHR21310">
    <property type="entry name" value="AMINOGLYCOSIDE PHOSPHOTRANSFERASE-RELATED-RELATED"/>
    <property type="match status" value="1"/>
</dbReference>
<dbReference type="Gene3D" id="3.90.1200.10">
    <property type="match status" value="1"/>
</dbReference>
<dbReference type="Proteomes" id="UP000598820">
    <property type="component" value="Unassembled WGS sequence"/>
</dbReference>
<feature type="domain" description="Aminoglycoside phosphotransferase" evidence="1">
    <location>
        <begin position="36"/>
        <end position="244"/>
    </location>
</feature>
<dbReference type="Pfam" id="PF01636">
    <property type="entry name" value="APH"/>
    <property type="match status" value="1"/>
</dbReference>
<dbReference type="InterPro" id="IPR051678">
    <property type="entry name" value="AGP_Transferase"/>
</dbReference>
<dbReference type="EMBL" id="JACWZY010000009">
    <property type="protein sequence ID" value="MBD2701542.1"/>
    <property type="molecule type" value="Genomic_DNA"/>
</dbReference>